<evidence type="ECO:0000313" key="4">
    <source>
        <dbReference type="EMBL" id="MFD0868013.1"/>
    </source>
</evidence>
<feature type="domain" description="Glycosyltransferase subfamily 4-like N-terminal" evidence="3">
    <location>
        <begin position="21"/>
        <end position="170"/>
    </location>
</feature>
<dbReference type="Pfam" id="PF13439">
    <property type="entry name" value="Glyco_transf_4"/>
    <property type="match status" value="1"/>
</dbReference>
<keyword evidence="1 4" id="KW-0808">Transferase</keyword>
<dbReference type="RefSeq" id="WP_144932452.1">
    <property type="nucleotide sequence ID" value="NZ_JBHTIU010000008.1"/>
</dbReference>
<dbReference type="Gene3D" id="3.40.50.2000">
    <property type="entry name" value="Glycogen Phosphorylase B"/>
    <property type="match status" value="2"/>
</dbReference>
<dbReference type="CDD" id="cd03801">
    <property type="entry name" value="GT4_PimA-like"/>
    <property type="match status" value="1"/>
</dbReference>
<accession>A0ABW3D3T7</accession>
<evidence type="ECO:0000259" key="2">
    <source>
        <dbReference type="Pfam" id="PF00534"/>
    </source>
</evidence>
<dbReference type="GO" id="GO:0016757">
    <property type="term" value="F:glycosyltransferase activity"/>
    <property type="evidence" value="ECO:0007669"/>
    <property type="project" value="UniProtKB-KW"/>
</dbReference>
<keyword evidence="5" id="KW-1185">Reference proteome</keyword>
<reference evidence="5" key="1">
    <citation type="journal article" date="2019" name="Int. J. Syst. Evol. Microbiol.">
        <title>The Global Catalogue of Microorganisms (GCM) 10K type strain sequencing project: providing services to taxonomists for standard genome sequencing and annotation.</title>
        <authorList>
            <consortium name="The Broad Institute Genomics Platform"/>
            <consortium name="The Broad Institute Genome Sequencing Center for Infectious Disease"/>
            <person name="Wu L."/>
            <person name="Ma J."/>
        </authorList>
    </citation>
    <scope>NUCLEOTIDE SEQUENCE [LARGE SCALE GENOMIC DNA]</scope>
    <source>
        <strain evidence="5">CCUG 57263</strain>
    </source>
</reference>
<dbReference type="PANTHER" id="PTHR46401:SF2">
    <property type="entry name" value="GLYCOSYLTRANSFERASE WBBK-RELATED"/>
    <property type="match status" value="1"/>
</dbReference>
<evidence type="ECO:0000256" key="1">
    <source>
        <dbReference type="ARBA" id="ARBA00022679"/>
    </source>
</evidence>
<dbReference type="EC" id="2.4.-.-" evidence="4"/>
<dbReference type="InterPro" id="IPR028098">
    <property type="entry name" value="Glyco_trans_4-like_N"/>
</dbReference>
<dbReference type="EMBL" id="JBHTIU010000008">
    <property type="protein sequence ID" value="MFD0868013.1"/>
    <property type="molecule type" value="Genomic_DNA"/>
</dbReference>
<evidence type="ECO:0000313" key="5">
    <source>
        <dbReference type="Proteomes" id="UP001597120"/>
    </source>
</evidence>
<feature type="domain" description="Glycosyl transferase family 1" evidence="2">
    <location>
        <begin position="192"/>
        <end position="349"/>
    </location>
</feature>
<organism evidence="4 5">
    <name type="scientific">Paenibacillus residui</name>
    <dbReference type="NCBI Taxonomy" id="629724"/>
    <lineage>
        <taxon>Bacteria</taxon>
        <taxon>Bacillati</taxon>
        <taxon>Bacillota</taxon>
        <taxon>Bacilli</taxon>
        <taxon>Bacillales</taxon>
        <taxon>Paenibacillaceae</taxon>
        <taxon>Paenibacillus</taxon>
    </lineage>
</organism>
<comment type="caution">
    <text evidence="4">The sequence shown here is derived from an EMBL/GenBank/DDBJ whole genome shotgun (WGS) entry which is preliminary data.</text>
</comment>
<evidence type="ECO:0000259" key="3">
    <source>
        <dbReference type="Pfam" id="PF13439"/>
    </source>
</evidence>
<name>A0ABW3D3T7_9BACL</name>
<sequence length="384" mass="43490">MHLLIIAPEQIPVPPVLGGSVEISIHHIAKELSASHQVTIISREHTGYPALTKDGNLTIIRVPGGSPGNYLNHVLRRLAGHTFDWVQVDNRPLFLPRVKRQFPNTPVSIFLHSLTFVSAPRISRELAFRCLSKADLIVANSLSLQNRLKERFPRLHNKIKKVWLGTDLNRFRPPTPAEKMDLKNRYGLAASFTVAFAGRLIPRKGLPLLIRAIRMARNEVPEIKLVVAGKSQVHGYGMKLKKLARHYRVPVVFLGQLSHRQMHKLYWMADCFVCPSQKHEAFGLVNVEAMATGLPCIASNIGGIGEIIRDKHNGLLVDHYQDYRAFAARIAYLARHREWGKQLGKQAREDAVKRFGWKTSAGHLINLYDLYYRSNVKSKVEEAR</sequence>
<dbReference type="Pfam" id="PF00534">
    <property type="entry name" value="Glycos_transf_1"/>
    <property type="match status" value="1"/>
</dbReference>
<dbReference type="InterPro" id="IPR001296">
    <property type="entry name" value="Glyco_trans_1"/>
</dbReference>
<protein>
    <submittedName>
        <fullName evidence="4">Glycosyltransferase family 4 protein</fullName>
        <ecNumber evidence="4">2.4.-.-</ecNumber>
    </submittedName>
</protein>
<dbReference type="SUPFAM" id="SSF53756">
    <property type="entry name" value="UDP-Glycosyltransferase/glycogen phosphorylase"/>
    <property type="match status" value="1"/>
</dbReference>
<keyword evidence="4" id="KW-0328">Glycosyltransferase</keyword>
<proteinExistence type="predicted"/>
<dbReference type="Proteomes" id="UP001597120">
    <property type="component" value="Unassembled WGS sequence"/>
</dbReference>
<dbReference type="PANTHER" id="PTHR46401">
    <property type="entry name" value="GLYCOSYLTRANSFERASE WBBK-RELATED"/>
    <property type="match status" value="1"/>
</dbReference>
<gene>
    <name evidence="4" type="ORF">ACFQ03_02545</name>
</gene>